<comment type="cofactor">
    <cofactor evidence="8">
        <name>[4Fe-4S] cluster</name>
        <dbReference type="ChEBI" id="CHEBI:49883"/>
    </cofactor>
    <text evidence="8">Binds 2 [4Fe-4S] clusters per subunit.</text>
</comment>
<keyword evidence="12" id="KW-1185">Reference proteome</keyword>
<dbReference type="InterPro" id="IPR019554">
    <property type="entry name" value="Soluble_ligand-bd"/>
</dbReference>
<protein>
    <recommendedName>
        <fullName evidence="8">Ion-translocating oxidoreductase complex subunit C</fullName>
        <ecNumber evidence="8">7.-.-.-</ecNumber>
    </recommendedName>
    <alternativeName>
        <fullName evidence="8">Rnf electron transport complex subunit C</fullName>
    </alternativeName>
</protein>
<feature type="binding site" evidence="8">
    <location>
        <position position="383"/>
    </location>
    <ligand>
        <name>[4Fe-4S] cluster</name>
        <dbReference type="ChEBI" id="CHEBI:49883"/>
        <label>1</label>
    </ligand>
</feature>
<feature type="binding site" evidence="8">
    <location>
        <position position="428"/>
    </location>
    <ligand>
        <name>[4Fe-4S] cluster</name>
        <dbReference type="ChEBI" id="CHEBI:49883"/>
        <label>2</label>
    </ligand>
</feature>
<dbReference type="PROSITE" id="PS00198">
    <property type="entry name" value="4FE4S_FER_1"/>
    <property type="match status" value="1"/>
</dbReference>
<evidence type="ECO:0000313" key="11">
    <source>
        <dbReference type="EMBL" id="CAL93132.1"/>
    </source>
</evidence>
<evidence type="ECO:0000256" key="8">
    <source>
        <dbReference type="HAMAP-Rule" id="MF_00461"/>
    </source>
</evidence>
<dbReference type="Pfam" id="PF01512">
    <property type="entry name" value="Complex1_51K"/>
    <property type="match status" value="1"/>
</dbReference>
<dbReference type="InterPro" id="IPR026902">
    <property type="entry name" value="RnfC_N"/>
</dbReference>
<feature type="binding site" evidence="8">
    <location>
        <position position="422"/>
    </location>
    <ligand>
        <name>[4Fe-4S] cluster</name>
        <dbReference type="ChEBI" id="CHEBI:49883"/>
        <label>2</label>
    </ligand>
</feature>
<evidence type="ECO:0000256" key="4">
    <source>
        <dbReference type="ARBA" id="ARBA00022737"/>
    </source>
</evidence>
<dbReference type="InterPro" id="IPR010208">
    <property type="entry name" value="Ion_transpt_RnfC/RsxC"/>
</dbReference>
<dbReference type="GO" id="GO:0005886">
    <property type="term" value="C:plasma membrane"/>
    <property type="evidence" value="ECO:0007669"/>
    <property type="project" value="UniProtKB-SubCell"/>
</dbReference>
<comment type="similarity">
    <text evidence="8">Belongs to the 4Fe4S bacterial-type ferredoxin family. RnfC subfamily.</text>
</comment>
<sequence length="519" mass="53807">MGSPSIPPLARLARLLNPWGVHPEGRKQLTADTEIALVPLPDRLVLPLSQHIGAPARPIVEVGTRVLRNQLLAEAQGAISAPIHAPTSGIVVGIAEVPVPHPSGLPGPAILLEPDGADEALPAEHNDPFALSAAEISRRVAEAGIVGMGGATFPAAVKLSLGQKTAIPTLILNGGECEPYLTCDDRLMRDRADQVIDGARIILHAMGGREVLIGVENNKPVAIAALEAAAGAFPEVKVVAVPSRYPMGSEKQLIEWLTGREIPAGGRPADIGVMVQNVGTAAAIHRAIRFGEPLTRRIVTVSGGGVRTPRNVEVRIGTPLSALLAFCGGLKAEAVRYVMGGPMMGLAVQSLEIPVIKGSGGLLALVAGEVGSYGTEDTSAGPCIRCASCVGACPIGLMPLDMAALIKHGDLAASVDIGLKDCIGCGTCSYVCPSKIPLVHYFNHAKGELAAQDRNKMKQDAIKQLADARTARMEQEAREKAEAAARRKAEREKAKAEAAAKAAAKKAAAPAPASEESPA</sequence>
<proteinExistence type="inferred from homology"/>
<dbReference type="STRING" id="62928.azo0515"/>
<feature type="domain" description="4Fe-4S ferredoxin-type" evidence="10">
    <location>
        <begin position="374"/>
        <end position="403"/>
    </location>
</feature>
<keyword evidence="4 8" id="KW-0677">Repeat</keyword>
<dbReference type="Proteomes" id="UP000002588">
    <property type="component" value="Chromosome"/>
</dbReference>
<evidence type="ECO:0000256" key="5">
    <source>
        <dbReference type="ARBA" id="ARBA00022982"/>
    </source>
</evidence>
<reference evidence="11 12" key="1">
    <citation type="journal article" date="2006" name="Nat. Biotechnol.">
        <title>Complete genome of the mutualistic, N2-fixing grass endophyte Azoarcus sp. strain BH72.</title>
        <authorList>
            <person name="Krause A."/>
            <person name="Ramakumar A."/>
            <person name="Bartels D."/>
            <person name="Battistoni F."/>
            <person name="Bekel T."/>
            <person name="Boch J."/>
            <person name="Boehm M."/>
            <person name="Friedrich F."/>
            <person name="Hurek T."/>
            <person name="Krause L."/>
            <person name="Linke B."/>
            <person name="McHardy A.C."/>
            <person name="Sarkar A."/>
            <person name="Schneiker S."/>
            <person name="Syed A.A."/>
            <person name="Thauer R."/>
            <person name="Vorhoelter F.-J."/>
            <person name="Weidner S."/>
            <person name="Puehler A."/>
            <person name="Reinhold-Hurek B."/>
            <person name="Kaiser O."/>
            <person name="Goesmann A."/>
        </authorList>
    </citation>
    <scope>NUCLEOTIDE SEQUENCE [LARGE SCALE GENOMIC DNA]</scope>
    <source>
        <strain evidence="11 12">BH72</strain>
    </source>
</reference>
<dbReference type="HOGENOM" id="CLU_010808_6_0_4"/>
<name>A1K2S7_AZOSB</name>
<evidence type="ECO:0000256" key="7">
    <source>
        <dbReference type="ARBA" id="ARBA00023014"/>
    </source>
</evidence>
<keyword evidence="1 8" id="KW-0813">Transport</keyword>
<keyword evidence="5 8" id="KW-0249">Electron transport</keyword>
<comment type="function">
    <text evidence="8">Part of a membrane-bound complex that couples electron transfer with translocation of ions across the membrane.</text>
</comment>
<dbReference type="RefSeq" id="WP_011764250.1">
    <property type="nucleotide sequence ID" value="NC_008702.1"/>
</dbReference>
<feature type="domain" description="4Fe-4S ferredoxin-type" evidence="10">
    <location>
        <begin position="411"/>
        <end position="442"/>
    </location>
</feature>
<feature type="compositionally biased region" description="Low complexity" evidence="9">
    <location>
        <begin position="499"/>
        <end position="519"/>
    </location>
</feature>
<feature type="binding site" evidence="8">
    <location>
        <position position="432"/>
    </location>
    <ligand>
        <name>[4Fe-4S] cluster</name>
        <dbReference type="ChEBI" id="CHEBI:49883"/>
        <label>1</label>
    </ligand>
</feature>
<feature type="binding site" evidence="8">
    <location>
        <position position="393"/>
    </location>
    <ligand>
        <name>[4Fe-4S] cluster</name>
        <dbReference type="ChEBI" id="CHEBI:49883"/>
        <label>2</label>
    </ligand>
</feature>
<dbReference type="SUPFAM" id="SSF142019">
    <property type="entry name" value="Nqo1 FMN-binding domain-like"/>
    <property type="match status" value="1"/>
</dbReference>
<dbReference type="EMBL" id="AM406670">
    <property type="protein sequence ID" value="CAL93132.1"/>
    <property type="molecule type" value="Genomic_DNA"/>
</dbReference>
<dbReference type="Pfam" id="PF13375">
    <property type="entry name" value="RnfC_N"/>
    <property type="match status" value="1"/>
</dbReference>
<comment type="subunit">
    <text evidence="8">The complex is composed of six subunits: RnfA, RnfB, RnfC, RnfD, RnfE and RnfG.</text>
</comment>
<keyword evidence="3 8" id="KW-0479">Metal-binding</keyword>
<keyword evidence="8" id="KW-0472">Membrane</keyword>
<gene>
    <name evidence="11" type="primary">rnfC1</name>
    <name evidence="8" type="synonym">rnfC</name>
    <name evidence="11" type="ordered locus">azo0515</name>
</gene>
<keyword evidence="8" id="KW-1003">Cell membrane</keyword>
<feature type="binding site" evidence="8">
    <location>
        <position position="389"/>
    </location>
    <ligand>
        <name>[4Fe-4S] cluster</name>
        <dbReference type="ChEBI" id="CHEBI:49883"/>
        <label>1</label>
    </ligand>
</feature>
<dbReference type="Gene3D" id="3.40.50.11540">
    <property type="entry name" value="NADH-ubiquinone oxidoreductase 51kDa subunit"/>
    <property type="match status" value="1"/>
</dbReference>
<dbReference type="eggNOG" id="COG4656">
    <property type="taxonomic scope" value="Bacteria"/>
</dbReference>
<dbReference type="KEGG" id="azo:azo0515"/>
<dbReference type="InterPro" id="IPR017900">
    <property type="entry name" value="4Fe4S_Fe_S_CS"/>
</dbReference>
<dbReference type="InterPro" id="IPR011538">
    <property type="entry name" value="Nuo51_FMN-bd"/>
</dbReference>
<keyword evidence="8" id="KW-0997">Cell inner membrane</keyword>
<dbReference type="InterPro" id="IPR037225">
    <property type="entry name" value="Nuo51_FMN-bd_sf"/>
</dbReference>
<dbReference type="EC" id="7.-.-.-" evidence="8"/>
<keyword evidence="8" id="KW-1278">Translocase</keyword>
<evidence type="ECO:0000256" key="9">
    <source>
        <dbReference type="SAM" id="MobiDB-lite"/>
    </source>
</evidence>
<organism evidence="11 12">
    <name type="scientific">Azoarcus sp. (strain BH72)</name>
    <dbReference type="NCBI Taxonomy" id="418699"/>
    <lineage>
        <taxon>Bacteria</taxon>
        <taxon>Pseudomonadati</taxon>
        <taxon>Pseudomonadota</taxon>
        <taxon>Betaproteobacteria</taxon>
        <taxon>Rhodocyclales</taxon>
        <taxon>Zoogloeaceae</taxon>
        <taxon>Azoarcus</taxon>
    </lineage>
</organism>
<evidence type="ECO:0000256" key="3">
    <source>
        <dbReference type="ARBA" id="ARBA00022723"/>
    </source>
</evidence>
<feature type="binding site" evidence="8">
    <location>
        <position position="386"/>
    </location>
    <ligand>
        <name>[4Fe-4S] cluster</name>
        <dbReference type="ChEBI" id="CHEBI:49883"/>
        <label>1</label>
    </ligand>
</feature>
<evidence type="ECO:0000313" key="12">
    <source>
        <dbReference type="Proteomes" id="UP000002588"/>
    </source>
</evidence>
<comment type="subcellular location">
    <subcellularLocation>
        <location evidence="8">Cell inner membrane</location>
        <topology evidence="8">Peripheral membrane protein</topology>
    </subcellularLocation>
</comment>
<accession>A1K2S7</accession>
<keyword evidence="6 8" id="KW-0408">Iron</keyword>
<dbReference type="Pfam" id="PF10531">
    <property type="entry name" value="SLBB"/>
    <property type="match status" value="1"/>
</dbReference>
<dbReference type="NCBIfam" id="TIGR01945">
    <property type="entry name" value="rnfC"/>
    <property type="match status" value="1"/>
</dbReference>
<dbReference type="Gene3D" id="3.10.20.600">
    <property type="match status" value="1"/>
</dbReference>
<dbReference type="GO" id="GO:0051539">
    <property type="term" value="F:4 iron, 4 sulfur cluster binding"/>
    <property type="evidence" value="ECO:0007669"/>
    <property type="project" value="UniProtKB-KW"/>
</dbReference>
<feature type="region of interest" description="Disordered" evidence="9">
    <location>
        <begin position="468"/>
        <end position="519"/>
    </location>
</feature>
<dbReference type="GO" id="GO:0009055">
    <property type="term" value="F:electron transfer activity"/>
    <property type="evidence" value="ECO:0007669"/>
    <property type="project" value="InterPro"/>
</dbReference>
<evidence type="ECO:0000256" key="2">
    <source>
        <dbReference type="ARBA" id="ARBA00022485"/>
    </source>
</evidence>
<dbReference type="GO" id="GO:0022900">
    <property type="term" value="P:electron transport chain"/>
    <property type="evidence" value="ECO:0007669"/>
    <property type="project" value="UniProtKB-UniRule"/>
</dbReference>
<dbReference type="Pfam" id="PF12838">
    <property type="entry name" value="Fer4_7"/>
    <property type="match status" value="1"/>
</dbReference>
<dbReference type="PROSITE" id="PS51379">
    <property type="entry name" value="4FE4S_FER_2"/>
    <property type="match status" value="2"/>
</dbReference>
<dbReference type="InterPro" id="IPR017896">
    <property type="entry name" value="4Fe4S_Fe-S-bd"/>
</dbReference>
<keyword evidence="7 8" id="KW-0411">Iron-sulfur</keyword>
<dbReference type="PANTHER" id="PTHR43034">
    <property type="entry name" value="ION-TRANSLOCATING OXIDOREDUCTASE COMPLEX SUBUNIT C"/>
    <property type="match status" value="1"/>
</dbReference>
<evidence type="ECO:0000256" key="1">
    <source>
        <dbReference type="ARBA" id="ARBA00022448"/>
    </source>
</evidence>
<evidence type="ECO:0000259" key="10">
    <source>
        <dbReference type="PROSITE" id="PS51379"/>
    </source>
</evidence>
<dbReference type="SUPFAM" id="SSF46548">
    <property type="entry name" value="alpha-helical ferredoxin"/>
    <property type="match status" value="1"/>
</dbReference>
<dbReference type="HAMAP" id="MF_00461">
    <property type="entry name" value="RsxC_RnfC"/>
    <property type="match status" value="1"/>
</dbReference>
<dbReference type="GO" id="GO:0046872">
    <property type="term" value="F:metal ion binding"/>
    <property type="evidence" value="ECO:0007669"/>
    <property type="project" value="UniProtKB-KW"/>
</dbReference>
<dbReference type="Gene3D" id="3.30.70.20">
    <property type="match status" value="1"/>
</dbReference>
<dbReference type="NCBIfam" id="NF003454">
    <property type="entry name" value="PRK05035.1"/>
    <property type="match status" value="1"/>
</dbReference>
<keyword evidence="2 8" id="KW-0004">4Fe-4S</keyword>
<feature type="binding site" evidence="8">
    <location>
        <position position="425"/>
    </location>
    <ligand>
        <name>[4Fe-4S] cluster</name>
        <dbReference type="ChEBI" id="CHEBI:49883"/>
        <label>2</label>
    </ligand>
</feature>
<dbReference type="PANTHER" id="PTHR43034:SF2">
    <property type="entry name" value="ION-TRANSLOCATING OXIDOREDUCTASE COMPLEX SUBUNIT C"/>
    <property type="match status" value="1"/>
</dbReference>
<feature type="compositionally biased region" description="Basic and acidic residues" evidence="9">
    <location>
        <begin position="469"/>
        <end position="498"/>
    </location>
</feature>
<dbReference type="AlphaFoldDB" id="A1K2S7"/>
<evidence type="ECO:0000256" key="6">
    <source>
        <dbReference type="ARBA" id="ARBA00023004"/>
    </source>
</evidence>